<dbReference type="InterPro" id="IPR021264">
    <property type="entry name" value="AFUB_079030/YDR124W-like"/>
</dbReference>
<dbReference type="VEuPathDB" id="FungiDB:ATEG_08328"/>
<feature type="region of interest" description="Disordered" evidence="1">
    <location>
        <begin position="201"/>
        <end position="228"/>
    </location>
</feature>
<accession>A0A5M3ZB71</accession>
<gene>
    <name evidence="3" type="ORF">ATEIFO6365_0012030200</name>
</gene>
<dbReference type="OrthoDB" id="5338458at2759"/>
<evidence type="ECO:0000256" key="1">
    <source>
        <dbReference type="SAM" id="MobiDB-lite"/>
    </source>
</evidence>
<dbReference type="InterPro" id="IPR047092">
    <property type="entry name" value="AFUB_07903/YDR124W-like_hel"/>
</dbReference>
<name>A0A5M3ZB71_ASPTE</name>
<dbReference type="AlphaFoldDB" id="A0A5M3ZB71"/>
<sequence length="544" mass="61208">MVVSASVSATGAVKRPASALQDDCAGWESAPPMAMQMRTSFNLPFTHYALIYMDNMGKLKVSESASIRDQHDTLFTPDVREKFLEILGPKIGYHKPLIRRPSGVGAYPYGYGHPEDFSRQVKRRKASIQDPALDMHFSSQYSDSVEEFPQYPSTNMVGIEIGDTEKVLEYYENALKHFQQLNCRQIAKAFIKFIEPRKQVKHPYNGGKPRAGAASGEKGDPEKTKPEWWPAGVVHKEPDHLRKEQRIRLLIHIVRKLGKFGITPDKLQEVAYDSKRQLRPTTKIEVLDEIFKVRRMEERYERGEIDATTMVYVVNRDANQKGDKDSDSVSEPEQKADAEEVEEVEEGFLTPASSAQHTQTSFASVDMSMGASRPMHINGDRDQLFPLPESLSFEEQPRTERTYYPATSEYSDDYGHGLLKTPVTSTMVSPSDQTGSFEYLTPAPFTASTTAEQMSGQRPAAMPMQHSISHYDSWTPTFRQNVFHPMEYGTAPNQTLPQPAVSYPMSMPPASHPDMPHGLPDPMDHKPAVFRPGPMMVPHHTATA</sequence>
<reference evidence="3 4" key="1">
    <citation type="submission" date="2020-01" db="EMBL/GenBank/DDBJ databases">
        <title>Aspergillus terreus IFO 6365 whole genome shotgun sequence.</title>
        <authorList>
            <person name="Kanamasa S."/>
            <person name="Takahashi H."/>
        </authorList>
    </citation>
    <scope>NUCLEOTIDE SEQUENCE [LARGE SCALE GENOMIC DNA]</scope>
    <source>
        <strain evidence="3 4">IFO 6365</strain>
    </source>
</reference>
<feature type="compositionally biased region" description="Polar residues" evidence="1">
    <location>
        <begin position="351"/>
        <end position="360"/>
    </location>
</feature>
<feature type="region of interest" description="Disordered" evidence="1">
    <location>
        <begin position="318"/>
        <end position="360"/>
    </location>
</feature>
<feature type="compositionally biased region" description="Basic and acidic residues" evidence="1">
    <location>
        <begin position="217"/>
        <end position="226"/>
    </location>
</feature>
<keyword evidence="4" id="KW-1185">Reference proteome</keyword>
<organism evidence="3 4">
    <name type="scientific">Aspergillus terreus</name>
    <dbReference type="NCBI Taxonomy" id="33178"/>
    <lineage>
        <taxon>Eukaryota</taxon>
        <taxon>Fungi</taxon>
        <taxon>Dikarya</taxon>
        <taxon>Ascomycota</taxon>
        <taxon>Pezizomycotina</taxon>
        <taxon>Eurotiomycetes</taxon>
        <taxon>Eurotiomycetidae</taxon>
        <taxon>Eurotiales</taxon>
        <taxon>Aspergillaceae</taxon>
        <taxon>Aspergillus</taxon>
        <taxon>Aspergillus subgen. Circumdati</taxon>
    </lineage>
</organism>
<evidence type="ECO:0000313" key="3">
    <source>
        <dbReference type="EMBL" id="GFF20546.1"/>
    </source>
</evidence>
<dbReference type="PANTHER" id="PTHR36102">
    <property type="entry name" value="CHROMOSOME 10, WHOLE GENOME SHOTGUN SEQUENCE"/>
    <property type="match status" value="1"/>
</dbReference>
<dbReference type="Pfam" id="PF11001">
    <property type="entry name" value="AFUB_07903_YDR124W_hel"/>
    <property type="match status" value="1"/>
</dbReference>
<feature type="compositionally biased region" description="Basic and acidic residues" evidence="1">
    <location>
        <begin position="318"/>
        <end position="338"/>
    </location>
</feature>
<comment type="caution">
    <text evidence="3">The sequence shown here is derived from an EMBL/GenBank/DDBJ whole genome shotgun (WGS) entry which is preliminary data.</text>
</comment>
<dbReference type="PANTHER" id="PTHR36102:SF5">
    <property type="entry name" value="YDR124W-LIKE HELICAL BUNDLE DOMAIN-CONTAINING PROTEIN"/>
    <property type="match status" value="1"/>
</dbReference>
<evidence type="ECO:0000313" key="4">
    <source>
        <dbReference type="Proteomes" id="UP000452235"/>
    </source>
</evidence>
<dbReference type="EMBL" id="BLJY01000012">
    <property type="protein sequence ID" value="GFF20546.1"/>
    <property type="molecule type" value="Genomic_DNA"/>
</dbReference>
<proteinExistence type="predicted"/>
<feature type="domain" description="Subtelomeric hrmA-associated cluster protein AFUB-079030/YDR124W-like helical bundle" evidence="2">
    <location>
        <begin position="160"/>
        <end position="296"/>
    </location>
</feature>
<dbReference type="Proteomes" id="UP000452235">
    <property type="component" value="Unassembled WGS sequence"/>
</dbReference>
<evidence type="ECO:0000259" key="2">
    <source>
        <dbReference type="Pfam" id="PF11001"/>
    </source>
</evidence>
<protein>
    <recommendedName>
        <fullName evidence="2">Subtelomeric hrmA-associated cluster protein AFUB-079030/YDR124W-like helical bundle domain-containing protein</fullName>
    </recommendedName>
</protein>